<evidence type="ECO:0000256" key="1">
    <source>
        <dbReference type="ARBA" id="ARBA00004429"/>
    </source>
</evidence>
<keyword evidence="2" id="KW-0813">Transport</keyword>
<keyword evidence="3" id="KW-1003">Cell membrane</keyword>
<dbReference type="PANTHER" id="PTHR35011">
    <property type="entry name" value="2,3-DIKETO-L-GULONATE TRAP TRANSPORTER SMALL PERMEASE PROTEIN YIAM"/>
    <property type="match status" value="1"/>
</dbReference>
<keyword evidence="4" id="KW-0997">Cell inner membrane</keyword>
<evidence type="ECO:0000259" key="9">
    <source>
        <dbReference type="Pfam" id="PF04290"/>
    </source>
</evidence>
<evidence type="ECO:0000313" key="10">
    <source>
        <dbReference type="EMBL" id="MPL95611.1"/>
    </source>
</evidence>
<keyword evidence="6 8" id="KW-1133">Transmembrane helix</keyword>
<comment type="caution">
    <text evidence="10">The sequence shown here is derived from an EMBL/GenBank/DDBJ whole genome shotgun (WGS) entry which is preliminary data.</text>
</comment>
<evidence type="ECO:0000256" key="6">
    <source>
        <dbReference type="ARBA" id="ARBA00022989"/>
    </source>
</evidence>
<evidence type="ECO:0000256" key="2">
    <source>
        <dbReference type="ARBA" id="ARBA00022448"/>
    </source>
</evidence>
<accession>A0A644VW34</accession>
<evidence type="ECO:0000256" key="7">
    <source>
        <dbReference type="ARBA" id="ARBA00023136"/>
    </source>
</evidence>
<dbReference type="GO" id="GO:0005886">
    <property type="term" value="C:plasma membrane"/>
    <property type="evidence" value="ECO:0007669"/>
    <property type="project" value="UniProtKB-SubCell"/>
</dbReference>
<dbReference type="AlphaFoldDB" id="A0A644VW34"/>
<dbReference type="EMBL" id="VSSQ01000474">
    <property type="protein sequence ID" value="MPL95611.1"/>
    <property type="molecule type" value="Genomic_DNA"/>
</dbReference>
<dbReference type="GO" id="GO:0022857">
    <property type="term" value="F:transmembrane transporter activity"/>
    <property type="evidence" value="ECO:0007669"/>
    <property type="project" value="TreeGrafter"/>
</dbReference>
<evidence type="ECO:0000256" key="3">
    <source>
        <dbReference type="ARBA" id="ARBA00022475"/>
    </source>
</evidence>
<dbReference type="PANTHER" id="PTHR35011:SF2">
    <property type="entry name" value="2,3-DIKETO-L-GULONATE TRAP TRANSPORTER SMALL PERMEASE PROTEIN YIAM"/>
    <property type="match status" value="1"/>
</dbReference>
<feature type="transmembrane region" description="Helical" evidence="8">
    <location>
        <begin position="49"/>
        <end position="67"/>
    </location>
</feature>
<dbReference type="Pfam" id="PF04290">
    <property type="entry name" value="DctQ"/>
    <property type="match status" value="1"/>
</dbReference>
<keyword evidence="7 8" id="KW-0472">Membrane</keyword>
<name>A0A644VW34_9ZZZZ</name>
<feature type="transmembrane region" description="Helical" evidence="8">
    <location>
        <begin position="18"/>
        <end position="37"/>
    </location>
</feature>
<evidence type="ECO:0000256" key="4">
    <source>
        <dbReference type="ARBA" id="ARBA00022519"/>
    </source>
</evidence>
<evidence type="ECO:0000256" key="8">
    <source>
        <dbReference type="SAM" id="Phobius"/>
    </source>
</evidence>
<evidence type="ECO:0000256" key="5">
    <source>
        <dbReference type="ARBA" id="ARBA00022692"/>
    </source>
</evidence>
<proteinExistence type="predicted"/>
<organism evidence="10">
    <name type="scientific">bioreactor metagenome</name>
    <dbReference type="NCBI Taxonomy" id="1076179"/>
    <lineage>
        <taxon>unclassified sequences</taxon>
        <taxon>metagenomes</taxon>
        <taxon>ecological metagenomes</taxon>
    </lineage>
</organism>
<keyword evidence="5 8" id="KW-0812">Transmembrane</keyword>
<dbReference type="InterPro" id="IPR007387">
    <property type="entry name" value="TRAP_DctQ"/>
</dbReference>
<feature type="transmembrane region" description="Helical" evidence="8">
    <location>
        <begin position="88"/>
        <end position="107"/>
    </location>
</feature>
<dbReference type="InterPro" id="IPR055348">
    <property type="entry name" value="DctQ"/>
</dbReference>
<reference evidence="10" key="1">
    <citation type="submission" date="2019-08" db="EMBL/GenBank/DDBJ databases">
        <authorList>
            <person name="Kucharzyk K."/>
            <person name="Murdoch R.W."/>
            <person name="Higgins S."/>
            <person name="Loffler F."/>
        </authorList>
    </citation>
    <scope>NUCLEOTIDE SEQUENCE</scope>
</reference>
<sequence length="163" mass="18127">MSILSKIMRALVKAEKTVIALFMAAAVMVIMISVIGRRIGHAPAWGEEVVRYLIIWITFIGSGVCFRRSAHYGVDVIRRVKNKIFQKFIATFVILVSAIFAAFLLIYGGKYTAFTMMSGQKTAALGLPIWLVYISVPIGGALVIIHLIELLMQDVFGVYKIEE</sequence>
<protein>
    <recommendedName>
        <fullName evidence="9">Tripartite ATP-independent periplasmic transporters DctQ component domain-containing protein</fullName>
    </recommendedName>
</protein>
<feature type="transmembrane region" description="Helical" evidence="8">
    <location>
        <begin position="127"/>
        <end position="151"/>
    </location>
</feature>
<comment type="subcellular location">
    <subcellularLocation>
        <location evidence="1">Cell inner membrane</location>
        <topology evidence="1">Multi-pass membrane protein</topology>
    </subcellularLocation>
</comment>
<dbReference type="GO" id="GO:0015740">
    <property type="term" value="P:C4-dicarboxylate transport"/>
    <property type="evidence" value="ECO:0007669"/>
    <property type="project" value="TreeGrafter"/>
</dbReference>
<feature type="domain" description="Tripartite ATP-independent periplasmic transporters DctQ component" evidence="9">
    <location>
        <begin position="27"/>
        <end position="155"/>
    </location>
</feature>
<gene>
    <name evidence="10" type="ORF">SDC9_41783</name>
</gene>